<keyword evidence="2" id="KW-1133">Transmembrane helix</keyword>
<sequence>MNQTRQKTLPDRLSAMFRVLPGIAASVLVFSVAFFNPLFDVKDTNAAFAKSGDDKGSRSDKSDRGGDRDDKGGGGNSGSSKSSGSGGGSDRSDDRGGNSGNSGNSDSRNSASQKPGSGGLLNRVFRDERFNGNSEQSGGSLSEREEREAIQNGWQ</sequence>
<keyword evidence="2" id="KW-0472">Membrane</keyword>
<evidence type="ECO:0000256" key="1">
    <source>
        <dbReference type="SAM" id="MobiDB-lite"/>
    </source>
</evidence>
<dbReference type="EMBL" id="CP120863">
    <property type="protein sequence ID" value="WFE90243.1"/>
    <property type="molecule type" value="Genomic_DNA"/>
</dbReference>
<organism evidence="3 4">
    <name type="scientific">Roseibium porphyridii</name>
    <dbReference type="NCBI Taxonomy" id="2866279"/>
    <lineage>
        <taxon>Bacteria</taxon>
        <taxon>Pseudomonadati</taxon>
        <taxon>Pseudomonadota</taxon>
        <taxon>Alphaproteobacteria</taxon>
        <taxon>Hyphomicrobiales</taxon>
        <taxon>Stappiaceae</taxon>
        <taxon>Roseibium</taxon>
    </lineage>
</organism>
<proteinExistence type="predicted"/>
<evidence type="ECO:0000256" key="2">
    <source>
        <dbReference type="SAM" id="Phobius"/>
    </source>
</evidence>
<feature type="compositionally biased region" description="Basic and acidic residues" evidence="1">
    <location>
        <begin position="51"/>
        <end position="72"/>
    </location>
</feature>
<feature type="compositionally biased region" description="Low complexity" evidence="1">
    <location>
        <begin position="101"/>
        <end position="110"/>
    </location>
</feature>
<keyword evidence="2" id="KW-0812">Transmembrane</keyword>
<name>A0ABY8FC84_9HYPH</name>
<keyword evidence="4" id="KW-1185">Reference proteome</keyword>
<dbReference type="RefSeq" id="WP_265679850.1">
    <property type="nucleotide sequence ID" value="NZ_CP120863.1"/>
</dbReference>
<evidence type="ECO:0000313" key="3">
    <source>
        <dbReference type="EMBL" id="WFE90243.1"/>
    </source>
</evidence>
<feature type="region of interest" description="Disordered" evidence="1">
    <location>
        <begin position="46"/>
        <end position="155"/>
    </location>
</feature>
<dbReference type="Proteomes" id="UP001209803">
    <property type="component" value="Chromosome"/>
</dbReference>
<feature type="transmembrane region" description="Helical" evidence="2">
    <location>
        <begin position="15"/>
        <end position="35"/>
    </location>
</feature>
<gene>
    <name evidence="3" type="ORF">K1718_02525</name>
</gene>
<evidence type="ECO:0000313" key="4">
    <source>
        <dbReference type="Proteomes" id="UP001209803"/>
    </source>
</evidence>
<accession>A0ABY8FC84</accession>
<reference evidence="3 4" key="1">
    <citation type="submission" date="2023-03" db="EMBL/GenBank/DDBJ databases">
        <title>Roseibium porphyridii sp. nov. and Roseibium rhodosorbium sp. nov. isolated from marine algae, Porphyridium cruentum and Rhodosorus marinus, respectively.</title>
        <authorList>
            <person name="Lee M.W."/>
            <person name="Choi B.J."/>
            <person name="Lee J.K."/>
            <person name="Choi D.G."/>
            <person name="Baek J.H."/>
            <person name="Bayburt H."/>
            <person name="Kim J.M."/>
            <person name="Han D.M."/>
            <person name="Kim K.H."/>
            <person name="Jeon C.O."/>
        </authorList>
    </citation>
    <scope>NUCLEOTIDE SEQUENCE [LARGE SCALE GENOMIC DNA]</scope>
    <source>
        <strain evidence="3 4">KMA01</strain>
    </source>
</reference>
<protein>
    <submittedName>
        <fullName evidence="3">Uncharacterized protein</fullName>
    </submittedName>
</protein>